<dbReference type="Pfam" id="PF11740">
    <property type="entry name" value="KfrA_N"/>
    <property type="match status" value="1"/>
</dbReference>
<evidence type="ECO:0000256" key="1">
    <source>
        <dbReference type="SAM" id="Coils"/>
    </source>
</evidence>
<keyword evidence="1" id="KW-0175">Coiled coil</keyword>
<dbReference type="GO" id="GO:0003677">
    <property type="term" value="F:DNA binding"/>
    <property type="evidence" value="ECO:0007669"/>
    <property type="project" value="UniProtKB-KW"/>
</dbReference>
<dbReference type="AlphaFoldDB" id="A0A3N2DYI2"/>
<dbReference type="InterPro" id="IPR021104">
    <property type="entry name" value="KfrA_DNA-bd_N"/>
</dbReference>
<reference evidence="3 4" key="1">
    <citation type="submission" date="2018-11" db="EMBL/GenBank/DDBJ databases">
        <title>Genomic Encyclopedia of Type Strains, Phase IV (KMG-IV): sequencing the most valuable type-strain genomes for metagenomic binning, comparative biology and taxonomic classification.</title>
        <authorList>
            <person name="Goeker M."/>
        </authorList>
    </citation>
    <scope>NUCLEOTIDE SEQUENCE [LARGE SCALE GENOMIC DNA]</scope>
    <source>
        <strain evidence="3 4">DSM 100316</strain>
    </source>
</reference>
<keyword evidence="4" id="KW-1185">Reference proteome</keyword>
<protein>
    <submittedName>
        <fullName evidence="3">Plasmid replication DNA-binding protein KfrA</fullName>
    </submittedName>
</protein>
<feature type="coiled-coil region" evidence="1">
    <location>
        <begin position="87"/>
        <end position="181"/>
    </location>
</feature>
<name>A0A3N2DYI2_9GAMM</name>
<comment type="caution">
    <text evidence="3">The sequence shown here is derived from an EMBL/GenBank/DDBJ whole genome shotgun (WGS) entry which is preliminary data.</text>
</comment>
<gene>
    <name evidence="3" type="ORF">EDC56_0085</name>
</gene>
<evidence type="ECO:0000259" key="2">
    <source>
        <dbReference type="Pfam" id="PF11740"/>
    </source>
</evidence>
<accession>A0A3N2DYI2</accession>
<organism evidence="3 4">
    <name type="scientific">Sinobacterium caligoides</name>
    <dbReference type="NCBI Taxonomy" id="933926"/>
    <lineage>
        <taxon>Bacteria</taxon>
        <taxon>Pseudomonadati</taxon>
        <taxon>Pseudomonadota</taxon>
        <taxon>Gammaproteobacteria</taxon>
        <taxon>Cellvibrionales</taxon>
        <taxon>Spongiibacteraceae</taxon>
        <taxon>Sinobacterium</taxon>
    </lineage>
</organism>
<evidence type="ECO:0000313" key="3">
    <source>
        <dbReference type="EMBL" id="ROS04579.1"/>
    </source>
</evidence>
<proteinExistence type="predicted"/>
<feature type="coiled-coil region" evidence="1">
    <location>
        <begin position="303"/>
        <end position="358"/>
    </location>
</feature>
<dbReference type="Proteomes" id="UP000275394">
    <property type="component" value="Unassembled WGS sequence"/>
</dbReference>
<sequence>MARSGVTYFDIEKAAAALLVAGINPTVDSLRSELGNTGSRTTISKYLKEWRDNKHQLKGSEQLLNDSLTEIISSLALKLREQAAEPLRQAEKKWQENKDRLIEAEDTQKEENQKLLLIVKELQEKNEASNKLNSQLKHDNSQLTAQLNELKNDYSAVNARLEEKEQHLDSANEKYQHSQLSLEHFRDASALAREQLINEHQQQASQQGAQILQQQQVINQQQESSIQQRAELLLLQKQQSKTKTEAELLRKRTQQAEDDASSFKHLINQLHEQIEVVTDKYSKQQMVHQKEVAEIHGNYSRATKSAEEKIDNLVETLAQCRDESSKHQHNAIVTGAKLEMLEEMLQQLTSSASNSKNSTLP</sequence>
<dbReference type="EMBL" id="RKHR01000003">
    <property type="protein sequence ID" value="ROS04579.1"/>
    <property type="molecule type" value="Genomic_DNA"/>
</dbReference>
<evidence type="ECO:0000313" key="4">
    <source>
        <dbReference type="Proteomes" id="UP000275394"/>
    </source>
</evidence>
<dbReference type="RefSeq" id="WP_123710570.1">
    <property type="nucleotide sequence ID" value="NZ_RKHR01000003.1"/>
</dbReference>
<keyword evidence="3" id="KW-0238">DNA-binding</keyword>
<feature type="domain" description="KfrA N-terminal DNA-binding" evidence="2">
    <location>
        <begin position="7"/>
        <end position="115"/>
    </location>
</feature>
<dbReference type="OrthoDB" id="583532at2"/>